<evidence type="ECO:0000313" key="3">
    <source>
        <dbReference type="EMBL" id="CAB9504543.1"/>
    </source>
</evidence>
<keyword evidence="3" id="KW-0808">Transferase</keyword>
<dbReference type="OrthoDB" id="419598at2759"/>
<dbReference type="AlphaFoldDB" id="A0A9N8DK89"/>
<keyword evidence="4" id="KW-1185">Reference proteome</keyword>
<dbReference type="Pfam" id="PF13460">
    <property type="entry name" value="NAD_binding_10"/>
    <property type="match status" value="1"/>
</dbReference>
<keyword evidence="3" id="KW-0489">Methyltransferase</keyword>
<feature type="region of interest" description="Disordered" evidence="1">
    <location>
        <begin position="1"/>
        <end position="26"/>
    </location>
</feature>
<evidence type="ECO:0000256" key="1">
    <source>
        <dbReference type="SAM" id="MobiDB-lite"/>
    </source>
</evidence>
<protein>
    <submittedName>
        <fullName evidence="3">Demethylmenaquinone methyltransferase</fullName>
    </submittedName>
</protein>
<dbReference type="Gene3D" id="3.40.50.720">
    <property type="entry name" value="NAD(P)-binding Rossmann-like Domain"/>
    <property type="match status" value="1"/>
</dbReference>
<comment type="caution">
    <text evidence="3">The sequence shown here is derived from an EMBL/GenBank/DDBJ whole genome shotgun (WGS) entry which is preliminary data.</text>
</comment>
<reference evidence="3" key="1">
    <citation type="submission" date="2020-06" db="EMBL/GenBank/DDBJ databases">
        <authorList>
            <consortium name="Plant Systems Biology data submission"/>
        </authorList>
    </citation>
    <scope>NUCLEOTIDE SEQUENCE</scope>
    <source>
        <strain evidence="3">D6</strain>
    </source>
</reference>
<dbReference type="PANTHER" id="PTHR15020">
    <property type="entry name" value="FLAVIN REDUCTASE-RELATED"/>
    <property type="match status" value="1"/>
</dbReference>
<feature type="domain" description="NAD(P)-binding" evidence="2">
    <location>
        <begin position="135"/>
        <end position="295"/>
    </location>
</feature>
<organism evidence="3 4">
    <name type="scientific">Seminavis robusta</name>
    <dbReference type="NCBI Taxonomy" id="568900"/>
    <lineage>
        <taxon>Eukaryota</taxon>
        <taxon>Sar</taxon>
        <taxon>Stramenopiles</taxon>
        <taxon>Ochrophyta</taxon>
        <taxon>Bacillariophyta</taxon>
        <taxon>Bacillariophyceae</taxon>
        <taxon>Bacillariophycidae</taxon>
        <taxon>Naviculales</taxon>
        <taxon>Naviculaceae</taxon>
        <taxon>Seminavis</taxon>
    </lineage>
</organism>
<dbReference type="EMBL" id="CAICTM010000199">
    <property type="protein sequence ID" value="CAB9504543.1"/>
    <property type="molecule type" value="Genomic_DNA"/>
</dbReference>
<dbReference type="Proteomes" id="UP001153069">
    <property type="component" value="Unassembled WGS sequence"/>
</dbReference>
<dbReference type="InterPro" id="IPR016040">
    <property type="entry name" value="NAD(P)-bd_dom"/>
</dbReference>
<gene>
    <name evidence="3" type="ORF">SEMRO_200_G084780.1</name>
</gene>
<name>A0A9N8DK89_9STRA</name>
<dbReference type="PANTHER" id="PTHR15020:SF11">
    <property type="entry name" value="OS06G0360300 PROTEIN"/>
    <property type="match status" value="1"/>
</dbReference>
<evidence type="ECO:0000313" key="4">
    <source>
        <dbReference type="Proteomes" id="UP001153069"/>
    </source>
</evidence>
<proteinExistence type="predicted"/>
<dbReference type="InterPro" id="IPR036291">
    <property type="entry name" value="NAD(P)-bd_dom_sf"/>
</dbReference>
<feature type="compositionally biased region" description="Polar residues" evidence="1">
    <location>
        <begin position="1"/>
        <end position="25"/>
    </location>
</feature>
<evidence type="ECO:0000259" key="2">
    <source>
        <dbReference type="Pfam" id="PF13460"/>
    </source>
</evidence>
<sequence length="320" mass="36002">MGSTVTRLDSDSLETTGISSPSAPQNRHDLESWSLDLWIFGSTLASCIILDSIRFSSRMTPAMTRLVILYGMGGLSDVGRHAVQVAVEKRLKGEVEGIIKVLTPYPELLDEPNWNCGCTEEHKFTEEEKKLFDLVHVKDWSDKSLISHFKDATAVISCVGNRQPTFMGVKPDSWCSLEGNQLVISAMKEHSIQRAVVCSSMGINEDWPPAEFHWAGKAMSLIFTVFARKAYRDLADMENAYRASDLDYLLVRPVGIGEDFVPENEWHLQTEKHKDTDLHMEIAKLDVARYMVQEVLAPTRHKDAVVIGGIKKDRPKPEKK</sequence>
<dbReference type="GO" id="GO:0032259">
    <property type="term" value="P:methylation"/>
    <property type="evidence" value="ECO:0007669"/>
    <property type="project" value="UniProtKB-KW"/>
</dbReference>
<dbReference type="GO" id="GO:0008168">
    <property type="term" value="F:methyltransferase activity"/>
    <property type="evidence" value="ECO:0007669"/>
    <property type="project" value="UniProtKB-KW"/>
</dbReference>
<dbReference type="SUPFAM" id="SSF51735">
    <property type="entry name" value="NAD(P)-binding Rossmann-fold domains"/>
    <property type="match status" value="1"/>
</dbReference>
<accession>A0A9N8DK89</accession>